<sequence>MGFKQPEKWIKQSEKGLILHSRRPDMGIMSLFSEIPRIEEKFSHEAQIVLYLGDVQDFLSTIPDETVKLIVTSPPYNIGKEYETRLEIERYLAQQAKVIKELYRVLRSDGSICWQVGNYVEEGEVFPLDIFYYHIFKSLGMHLRNRIIWHFGHGLHASKRFSGRYETILWFTKSDHYTFNLDAVRVPAKYPGKRHYKGPHRGQPSGNPLGKNPSDVWEILTQEWNEAFWNIPNVKSNHPEKTIHPAQYPIELVERCVLALTNEGDWVFDPYAGVGSSLIAAIKRNRKAMGSEKEHKYVDIARQRIQAYFKGVLPIRPIGKPVYVPTGREKVSQVPEEWKQHFVKDDDGHGGKNENSG</sequence>
<accession>H5SR91</accession>
<evidence type="ECO:0000256" key="5">
    <source>
        <dbReference type="ARBA" id="ARBA00022747"/>
    </source>
</evidence>
<protein>
    <recommendedName>
        <fullName evidence="8">Methyltransferase</fullName>
        <ecNumber evidence="8">2.1.1.-</ecNumber>
    </recommendedName>
</protein>
<evidence type="ECO:0000256" key="6">
    <source>
        <dbReference type="ARBA" id="ARBA00023125"/>
    </source>
</evidence>
<evidence type="ECO:0000259" key="9">
    <source>
        <dbReference type="Pfam" id="PF01555"/>
    </source>
</evidence>
<evidence type="ECO:0000256" key="4">
    <source>
        <dbReference type="ARBA" id="ARBA00022691"/>
    </source>
</evidence>
<proteinExistence type="inferred from homology"/>
<dbReference type="GO" id="GO:0009307">
    <property type="term" value="P:DNA restriction-modification system"/>
    <property type="evidence" value="ECO:0007669"/>
    <property type="project" value="UniProtKB-KW"/>
</dbReference>
<organism evidence="10">
    <name type="scientific">Acetithermum autotrophicum</name>
    <dbReference type="NCBI Taxonomy" id="1446466"/>
    <lineage>
        <taxon>Bacteria</taxon>
        <taxon>Candidatus Bipolaricaulota</taxon>
        <taxon>Candidatus Acetithermum</taxon>
    </lineage>
</organism>
<dbReference type="PROSITE" id="PS00093">
    <property type="entry name" value="N4_MTASE"/>
    <property type="match status" value="1"/>
</dbReference>
<dbReference type="SUPFAM" id="SSF53335">
    <property type="entry name" value="S-adenosyl-L-methionine-dependent methyltransferases"/>
    <property type="match status" value="1"/>
</dbReference>
<dbReference type="InterPro" id="IPR017985">
    <property type="entry name" value="MeTrfase_CN4_CS"/>
</dbReference>
<dbReference type="PANTHER" id="PTHR13370:SF3">
    <property type="entry name" value="TRNA (GUANINE(10)-N2)-METHYLTRANSFERASE HOMOLOG"/>
    <property type="match status" value="1"/>
</dbReference>
<comment type="similarity">
    <text evidence="1">Belongs to the N(4)/N(6)-methyltransferase family. N(4) subfamily.</text>
</comment>
<comment type="catalytic activity">
    <reaction evidence="7">
        <text>a 2'-deoxycytidine in DNA + S-adenosyl-L-methionine = an N(4)-methyl-2'-deoxycytidine in DNA + S-adenosyl-L-homocysteine + H(+)</text>
        <dbReference type="Rhea" id="RHEA:16857"/>
        <dbReference type="Rhea" id="RHEA-COMP:11369"/>
        <dbReference type="Rhea" id="RHEA-COMP:13674"/>
        <dbReference type="ChEBI" id="CHEBI:15378"/>
        <dbReference type="ChEBI" id="CHEBI:57856"/>
        <dbReference type="ChEBI" id="CHEBI:59789"/>
        <dbReference type="ChEBI" id="CHEBI:85452"/>
        <dbReference type="ChEBI" id="CHEBI:137933"/>
        <dbReference type="EC" id="2.1.1.113"/>
    </reaction>
</comment>
<dbReference type="GO" id="GO:0032259">
    <property type="term" value="P:methylation"/>
    <property type="evidence" value="ECO:0007669"/>
    <property type="project" value="UniProtKB-KW"/>
</dbReference>
<evidence type="ECO:0000256" key="2">
    <source>
        <dbReference type="ARBA" id="ARBA00022603"/>
    </source>
</evidence>
<dbReference type="PANTHER" id="PTHR13370">
    <property type="entry name" value="RNA METHYLASE-RELATED"/>
    <property type="match status" value="1"/>
</dbReference>
<keyword evidence="5" id="KW-0680">Restriction system</keyword>
<dbReference type="PRINTS" id="PR00508">
    <property type="entry name" value="S21N4MTFRASE"/>
</dbReference>
<dbReference type="AlphaFoldDB" id="H5SR91"/>
<reference evidence="10" key="1">
    <citation type="journal article" date="2005" name="Environ. Microbiol.">
        <title>Genetic and functional properties of uncultivated thermophilic crenarchaeotes from a subsurface gold mine as revealed by analysis of genome fragments.</title>
        <authorList>
            <person name="Nunoura T."/>
            <person name="Hirayama H."/>
            <person name="Takami H."/>
            <person name="Oida H."/>
            <person name="Nishi S."/>
            <person name="Shimamura S."/>
            <person name="Suzuki Y."/>
            <person name="Inagaki F."/>
            <person name="Takai K."/>
            <person name="Nealson K.H."/>
            <person name="Horikoshi K."/>
        </authorList>
    </citation>
    <scope>NUCLEOTIDE SEQUENCE</scope>
</reference>
<keyword evidence="6" id="KW-0238">DNA-binding</keyword>
<keyword evidence="4" id="KW-0949">S-adenosyl-L-methionine</keyword>
<keyword evidence="2 10" id="KW-0489">Methyltransferase</keyword>
<dbReference type="GO" id="GO:0008170">
    <property type="term" value="F:N-methyltransferase activity"/>
    <property type="evidence" value="ECO:0007669"/>
    <property type="project" value="InterPro"/>
</dbReference>
<evidence type="ECO:0000256" key="7">
    <source>
        <dbReference type="ARBA" id="ARBA00049120"/>
    </source>
</evidence>
<name>H5SR91_ACEAU</name>
<dbReference type="EMBL" id="AP011801">
    <property type="protein sequence ID" value="BAL58608.1"/>
    <property type="molecule type" value="Genomic_DNA"/>
</dbReference>
<dbReference type="GO" id="GO:0015667">
    <property type="term" value="F:site-specific DNA-methyltransferase (cytosine-N4-specific) activity"/>
    <property type="evidence" value="ECO:0007669"/>
    <property type="project" value="UniProtKB-EC"/>
</dbReference>
<dbReference type="GO" id="GO:0003677">
    <property type="term" value="F:DNA binding"/>
    <property type="evidence" value="ECO:0007669"/>
    <property type="project" value="UniProtKB-KW"/>
</dbReference>
<dbReference type="GO" id="GO:0009007">
    <property type="term" value="F:site-specific DNA-methyltransferase (adenine-specific) activity"/>
    <property type="evidence" value="ECO:0007669"/>
    <property type="project" value="TreeGrafter"/>
</dbReference>
<dbReference type="Pfam" id="PF01555">
    <property type="entry name" value="N6_N4_Mtase"/>
    <property type="match status" value="1"/>
</dbReference>
<keyword evidence="3" id="KW-0808">Transferase</keyword>
<evidence type="ECO:0000313" key="10">
    <source>
        <dbReference type="EMBL" id="BAL58608.1"/>
    </source>
</evidence>
<dbReference type="EC" id="2.1.1.-" evidence="8"/>
<dbReference type="InterPro" id="IPR002941">
    <property type="entry name" value="DNA_methylase_N4/N6"/>
</dbReference>
<dbReference type="GO" id="GO:0005737">
    <property type="term" value="C:cytoplasm"/>
    <property type="evidence" value="ECO:0007669"/>
    <property type="project" value="TreeGrafter"/>
</dbReference>
<gene>
    <name evidence="10" type="ORF">HGMM_OP2C158</name>
</gene>
<evidence type="ECO:0000256" key="3">
    <source>
        <dbReference type="ARBA" id="ARBA00022679"/>
    </source>
</evidence>
<dbReference type="REBASE" id="416965">
    <property type="entry name" value="M.AauJFFORFAP"/>
</dbReference>
<dbReference type="InterPro" id="IPR029063">
    <property type="entry name" value="SAM-dependent_MTases_sf"/>
</dbReference>
<evidence type="ECO:0000256" key="1">
    <source>
        <dbReference type="ARBA" id="ARBA00010203"/>
    </source>
</evidence>
<dbReference type="InterPro" id="IPR001091">
    <property type="entry name" value="RM_Methyltransferase"/>
</dbReference>
<dbReference type="Gene3D" id="3.40.50.150">
    <property type="entry name" value="Vaccinia Virus protein VP39"/>
    <property type="match status" value="1"/>
</dbReference>
<reference evidence="10" key="2">
    <citation type="journal article" date="2012" name="PLoS ONE">
        <title>A Deeply Branching Thermophilic Bacterium with an Ancient Acetyl-CoA Pathway Dominates a Subsurface Ecosystem.</title>
        <authorList>
            <person name="Takami H."/>
            <person name="Noguchi H."/>
            <person name="Takaki Y."/>
            <person name="Uchiyama I."/>
            <person name="Toyoda A."/>
            <person name="Nishi S."/>
            <person name="Chee G.-J."/>
            <person name="Arai W."/>
            <person name="Nunoura T."/>
            <person name="Itoh T."/>
            <person name="Hattori M."/>
            <person name="Takai K."/>
        </authorList>
    </citation>
    <scope>NUCLEOTIDE SEQUENCE</scope>
</reference>
<evidence type="ECO:0000256" key="8">
    <source>
        <dbReference type="RuleBase" id="RU362026"/>
    </source>
</evidence>
<feature type="domain" description="DNA methylase N-4/N-6" evidence="9">
    <location>
        <begin position="67"/>
        <end position="302"/>
    </location>
</feature>